<feature type="transmembrane region" description="Helical" evidence="1">
    <location>
        <begin position="30"/>
        <end position="47"/>
    </location>
</feature>
<feature type="domain" description="TRAP C4-dicarboxylate transport system permease DctM subunit" evidence="2">
    <location>
        <begin position="128"/>
        <end position="574"/>
    </location>
</feature>
<dbReference type="AlphaFoldDB" id="A0A921FZT9"/>
<feature type="transmembrane region" description="Helical" evidence="1">
    <location>
        <begin position="358"/>
        <end position="375"/>
    </location>
</feature>
<feature type="transmembrane region" description="Helical" evidence="1">
    <location>
        <begin position="53"/>
        <end position="73"/>
    </location>
</feature>
<dbReference type="PANTHER" id="PTHR43849:SF2">
    <property type="entry name" value="BLL3936 PROTEIN"/>
    <property type="match status" value="1"/>
</dbReference>
<comment type="caution">
    <text evidence="3">The sequence shown here is derived from an EMBL/GenBank/DDBJ whole genome shotgun (WGS) entry which is preliminary data.</text>
</comment>
<feature type="transmembrane region" description="Helical" evidence="1">
    <location>
        <begin position="446"/>
        <end position="468"/>
    </location>
</feature>
<feature type="transmembrane region" description="Helical" evidence="1">
    <location>
        <begin position="515"/>
        <end position="540"/>
    </location>
</feature>
<dbReference type="NCBIfam" id="TIGR02123">
    <property type="entry name" value="TRAP_fused"/>
    <property type="match status" value="1"/>
</dbReference>
<feature type="transmembrane region" description="Helical" evidence="1">
    <location>
        <begin position="111"/>
        <end position="133"/>
    </location>
</feature>
<dbReference type="PANTHER" id="PTHR43849">
    <property type="entry name" value="BLL3936 PROTEIN"/>
    <property type="match status" value="1"/>
</dbReference>
<dbReference type="Pfam" id="PF06808">
    <property type="entry name" value="DctM"/>
    <property type="match status" value="1"/>
</dbReference>
<accession>A0A921FZT9</accession>
<reference evidence="3" key="2">
    <citation type="submission" date="2021-09" db="EMBL/GenBank/DDBJ databases">
        <authorList>
            <person name="Gilroy R."/>
        </authorList>
    </citation>
    <scope>NUCLEOTIDE SEQUENCE</scope>
    <source>
        <strain evidence="3">CHK171-7178</strain>
    </source>
</reference>
<feature type="transmembrane region" description="Helical" evidence="1">
    <location>
        <begin position="475"/>
        <end position="495"/>
    </location>
</feature>
<dbReference type="InterPro" id="IPR010656">
    <property type="entry name" value="DctM"/>
</dbReference>
<evidence type="ECO:0000259" key="2">
    <source>
        <dbReference type="Pfam" id="PF06808"/>
    </source>
</evidence>
<feature type="transmembrane region" description="Helical" evidence="1">
    <location>
        <begin position="414"/>
        <end position="434"/>
    </location>
</feature>
<feature type="transmembrane region" description="Helical" evidence="1">
    <location>
        <begin position="552"/>
        <end position="573"/>
    </location>
</feature>
<reference evidence="3" key="1">
    <citation type="journal article" date="2021" name="PeerJ">
        <title>Extensive microbial diversity within the chicken gut microbiome revealed by metagenomics and culture.</title>
        <authorList>
            <person name="Gilroy R."/>
            <person name="Ravi A."/>
            <person name="Getino M."/>
            <person name="Pursley I."/>
            <person name="Horton D.L."/>
            <person name="Alikhan N.F."/>
            <person name="Baker D."/>
            <person name="Gharbi K."/>
            <person name="Hall N."/>
            <person name="Watson M."/>
            <person name="Adriaenssens E.M."/>
            <person name="Foster-Nyarko E."/>
            <person name="Jarju S."/>
            <person name="Secka A."/>
            <person name="Antonio M."/>
            <person name="Oren A."/>
            <person name="Chaudhuri R.R."/>
            <person name="La Ragione R."/>
            <person name="Hildebrand F."/>
            <person name="Pallen M.J."/>
        </authorList>
    </citation>
    <scope>NUCLEOTIDE SEQUENCE</scope>
    <source>
        <strain evidence="3">CHK171-7178</strain>
    </source>
</reference>
<feature type="transmembrane region" description="Helical" evidence="1">
    <location>
        <begin position="85"/>
        <end position="105"/>
    </location>
</feature>
<feature type="transmembrane region" description="Helical" evidence="1">
    <location>
        <begin position="185"/>
        <end position="209"/>
    </location>
</feature>
<feature type="transmembrane region" description="Helical" evidence="1">
    <location>
        <begin position="611"/>
        <end position="644"/>
    </location>
</feature>
<feature type="transmembrane region" description="Helical" evidence="1">
    <location>
        <begin position="140"/>
        <end position="165"/>
    </location>
</feature>
<keyword evidence="1" id="KW-1133">Transmembrane helix</keyword>
<gene>
    <name evidence="3" type="ORF">K8V56_13155</name>
</gene>
<dbReference type="InterPro" id="IPR011853">
    <property type="entry name" value="TRAP_DctM-Dct_fused"/>
</dbReference>
<keyword evidence="1" id="KW-0472">Membrane</keyword>
<organism evidence="3 4">
    <name type="scientific">Sporosarcina psychrophila</name>
    <name type="common">Bacillus psychrophilus</name>
    <dbReference type="NCBI Taxonomy" id="1476"/>
    <lineage>
        <taxon>Bacteria</taxon>
        <taxon>Bacillati</taxon>
        <taxon>Bacillota</taxon>
        <taxon>Bacilli</taxon>
        <taxon>Bacillales</taxon>
        <taxon>Caryophanaceae</taxon>
        <taxon>Sporosarcina</taxon>
    </lineage>
</organism>
<dbReference type="Proteomes" id="UP000698173">
    <property type="component" value="Unassembled WGS sequence"/>
</dbReference>
<evidence type="ECO:0000313" key="3">
    <source>
        <dbReference type="EMBL" id="HJF32705.1"/>
    </source>
</evidence>
<sequence length="654" mass="69688">MLSEEEQMEILQKYDPESNTRDVKGIFKKIVFFGLLAFSIFQLYTAIGTPFTAYVQRSIHLGFALSLIFLLFPARKKSKGERNKIPFYDIILALLAVGVGLYWPLLIDDLVLRVGRVSTLDMIVGVIAILLTMEAARRAVGLPITIISATFLVYAFFGPYFPGFLAHRGQDLKSVVQLMFFTTDGILGTPISVSATFIFVFLLFGAFLVKTGVGAYFNDLAVVLAGRLVGGPAKVAIFSSALQGTISGSSVANVVGSGSYTIPMMKKLGYKKEFAGGVEAAASTGGQIMPPIMGAAAFLMVEFIGGVTYWQIAKAAAIPALLYFTGVWIMTHFEAKRVGLKGMTEDQIPDRKKTLKKIYLLLPIIGIIVFLLIGIPTMKAALLGIVLTIIVSSFDKSTRLGFKDMIEALVDGARTALGVAAATACAGIIVGVVVKTGLGLSLATGLISAAGGNIFLTLFFTMLAAIVLGMGSPTTANYVITSTIAAPAIITLLMLDNPGATVPIVVAVSAHLFVFYFGIIADITPPVALAAFAAAGISGGDPIKTGVTSAKLAIAAFIIPYMFVFNPAMLMMGASVPEILWVVFTAIIGMIAIGAGMIGFWYRKCNWIERLVALATGLLLIYPETITDIIGLVMFVAMVALQWMTREKEEVSVA</sequence>
<evidence type="ECO:0000313" key="4">
    <source>
        <dbReference type="Proteomes" id="UP000698173"/>
    </source>
</evidence>
<keyword evidence="1" id="KW-0812">Transmembrane</keyword>
<name>A0A921FZT9_SPOPS</name>
<feature type="transmembrane region" description="Helical" evidence="1">
    <location>
        <begin position="316"/>
        <end position="333"/>
    </location>
</feature>
<feature type="transmembrane region" description="Helical" evidence="1">
    <location>
        <begin position="579"/>
        <end position="602"/>
    </location>
</feature>
<proteinExistence type="predicted"/>
<dbReference type="EMBL" id="DYWT01000210">
    <property type="protein sequence ID" value="HJF32705.1"/>
    <property type="molecule type" value="Genomic_DNA"/>
</dbReference>
<evidence type="ECO:0000256" key="1">
    <source>
        <dbReference type="SAM" id="Phobius"/>
    </source>
</evidence>
<protein>
    <submittedName>
        <fullName evidence="3">TRAP transporter permease</fullName>
    </submittedName>
</protein>